<evidence type="ECO:0000313" key="3">
    <source>
        <dbReference type="Proteomes" id="UP000006034"/>
    </source>
</evidence>
<dbReference type="Gene3D" id="3.40.50.11190">
    <property type="match status" value="1"/>
</dbReference>
<dbReference type="Proteomes" id="UP000006034">
    <property type="component" value="Unassembled WGS sequence"/>
</dbReference>
<dbReference type="InterPro" id="IPR050793">
    <property type="entry name" value="CMP-NeuNAc_synthase"/>
</dbReference>
<dbReference type="GO" id="GO:0016758">
    <property type="term" value="F:hexosyltransferase activity"/>
    <property type="evidence" value="ECO:0007669"/>
    <property type="project" value="InterPro"/>
</dbReference>
<dbReference type="OrthoDB" id="9805604at2"/>
<feature type="domain" description="Glycosyl transferase family 28 C-terminal" evidence="1">
    <location>
        <begin position="372"/>
        <end position="515"/>
    </location>
</feature>
<dbReference type="InterPro" id="IPR029044">
    <property type="entry name" value="Nucleotide-diphossugar_trans"/>
</dbReference>
<gene>
    <name evidence="2" type="ORF">HMPREF0179_02382</name>
</gene>
<dbReference type="InterPro" id="IPR007235">
    <property type="entry name" value="Glyco_trans_28_C"/>
</dbReference>
<comment type="caution">
    <text evidence="2">The sequence shown here is derived from an EMBL/GenBank/DDBJ whole genome shotgun (WGS) entry which is preliminary data.</text>
</comment>
<organism evidence="2 3">
    <name type="scientific">Bilophila wadsworthia (strain 3_1_6)</name>
    <dbReference type="NCBI Taxonomy" id="563192"/>
    <lineage>
        <taxon>Bacteria</taxon>
        <taxon>Pseudomonadati</taxon>
        <taxon>Thermodesulfobacteriota</taxon>
        <taxon>Desulfovibrionia</taxon>
        <taxon>Desulfovibrionales</taxon>
        <taxon>Desulfovibrionaceae</taxon>
        <taxon>Bilophila</taxon>
    </lineage>
</organism>
<dbReference type="eggNOG" id="COG3980">
    <property type="taxonomic scope" value="Bacteria"/>
</dbReference>
<dbReference type="SUPFAM" id="SSF53756">
    <property type="entry name" value="UDP-Glycosyltransferase/glycogen phosphorylase"/>
    <property type="match status" value="1"/>
</dbReference>
<dbReference type="HOGENOM" id="CLU_503149_0_0_7"/>
<dbReference type="Gene3D" id="3.90.550.10">
    <property type="entry name" value="Spore Coat Polysaccharide Biosynthesis Protein SpsA, Chain A"/>
    <property type="match status" value="1"/>
</dbReference>
<dbReference type="GeneID" id="78085525"/>
<reference evidence="2 3" key="2">
    <citation type="submission" date="2013-04" db="EMBL/GenBank/DDBJ databases">
        <title>The Genome Sequence of Bilophila wadsworthia 3_1_6.</title>
        <authorList>
            <consortium name="The Broad Institute Genomics Platform"/>
            <person name="Earl A."/>
            <person name="Ward D."/>
            <person name="Feldgarden M."/>
            <person name="Gevers D."/>
            <person name="Sibley C."/>
            <person name="Strauss J."/>
            <person name="Allen-Vercoe E."/>
            <person name="Walker B."/>
            <person name="Young S."/>
            <person name="Zeng Q."/>
            <person name="Gargeya S."/>
            <person name="Fitzgerald M."/>
            <person name="Haas B."/>
            <person name="Abouelleil A."/>
            <person name="Allen A.W."/>
            <person name="Alvarado L."/>
            <person name="Arachchi H.M."/>
            <person name="Berlin A.M."/>
            <person name="Chapman S.B."/>
            <person name="Gainer-Dewar J."/>
            <person name="Goldberg J."/>
            <person name="Griggs A."/>
            <person name="Gujja S."/>
            <person name="Hansen M."/>
            <person name="Howarth C."/>
            <person name="Imamovic A."/>
            <person name="Ireland A."/>
            <person name="Larimer J."/>
            <person name="McCowan C."/>
            <person name="Murphy C."/>
            <person name="Pearson M."/>
            <person name="Poon T.W."/>
            <person name="Priest M."/>
            <person name="Roberts A."/>
            <person name="Saif S."/>
            <person name="Shea T."/>
            <person name="Sisk P."/>
            <person name="Sykes S."/>
            <person name="Wortman J."/>
            <person name="Nusbaum C."/>
            <person name="Birren B."/>
        </authorList>
    </citation>
    <scope>NUCLEOTIDE SEQUENCE [LARGE SCALE GENOMIC DNA]</scope>
    <source>
        <strain evidence="2 3">3_1_6</strain>
    </source>
</reference>
<dbReference type="GO" id="GO:0008781">
    <property type="term" value="F:N-acylneuraminate cytidylyltransferase activity"/>
    <property type="evidence" value="ECO:0007669"/>
    <property type="project" value="TreeGrafter"/>
</dbReference>
<dbReference type="eggNOG" id="COG1083">
    <property type="taxonomic scope" value="Bacteria"/>
</dbReference>
<accession>E5Y867</accession>
<name>E5Y867_BILW3</name>
<sequence length="545" mass="62207">MTETRRCIVIPAIKKNAVIPDQLVKRLAGVTLIQRAIDTARGVVPAHDVVVVTDSQEISLICERNGVRVHYNAGLRFTSLDIITEMKSILRELGNDYGHIIIYRASCPLLTWVDIDDAYKTFLEDEADCLVTVKSVRHRIWEVHQGRLESFMSEDESELVVESKALIIVKSDALDGGTIRHTVPYFLNDRAMEINSYQDWWLCERLLTQRRVVFVVAGYPAIGMGHVFRSLMLAHEIANHKVFFVCTKESELAASNIAARDYKTVIQQGELWEDVLALDPDLVINDMLDTPREYMEHLKAANIPVVNFEDEGPGSVLADQVVNALYEEPQNETNGKQPERFLYGHKYFCLRDEFLQAEQNAFRPAPKCILITFGGTDMPDYTRQTLDTVEPLCRERGIAIRVVTGPGYAHRDELVRHIKALGNPLLRFEYATNIMSRMMEGVDLAICSAGRTVYELAHMHIPSIVLAQHEREARHTFARADHGFAYMGIMRKFNAGRLRKVFVELIDEPERRNVLYQRQSRIHFEKNKAKVVSGILKLLKKEKES</sequence>
<dbReference type="STRING" id="563192.HMPREF0179_02382"/>
<evidence type="ECO:0000259" key="1">
    <source>
        <dbReference type="Pfam" id="PF04101"/>
    </source>
</evidence>
<keyword evidence="3" id="KW-1185">Reference proteome</keyword>
<dbReference type="AlphaFoldDB" id="E5Y867"/>
<proteinExistence type="predicted"/>
<reference evidence="2 3" key="1">
    <citation type="submission" date="2010-10" db="EMBL/GenBank/DDBJ databases">
        <authorList>
            <consortium name="The Broad Institute Genome Sequencing Platform"/>
            <person name="Ward D."/>
            <person name="Earl A."/>
            <person name="Feldgarden M."/>
            <person name="Young S.K."/>
            <person name="Gargeya S."/>
            <person name="Zeng Q."/>
            <person name="Alvarado L."/>
            <person name="Berlin A."/>
            <person name="Bochicchio J."/>
            <person name="Chapman S.B."/>
            <person name="Chen Z."/>
            <person name="Freedman E."/>
            <person name="Gellesch M."/>
            <person name="Goldberg J."/>
            <person name="Griggs A."/>
            <person name="Gujja S."/>
            <person name="Heilman E."/>
            <person name="Heiman D."/>
            <person name="Howarth C."/>
            <person name="Mehta T."/>
            <person name="Neiman D."/>
            <person name="Pearson M."/>
            <person name="Roberts A."/>
            <person name="Saif S."/>
            <person name="Shea T."/>
            <person name="Shenoy N."/>
            <person name="Sisk P."/>
            <person name="Stolte C."/>
            <person name="Sykes S."/>
            <person name="White J."/>
            <person name="Yandava C."/>
            <person name="Allen-Vercoe E."/>
            <person name="Sibley C."/>
            <person name="Ambrose C.E."/>
            <person name="Strauss J."/>
            <person name="Daigneault M."/>
            <person name="Haas B."/>
            <person name="Nusbaum C."/>
            <person name="Birren B."/>
        </authorList>
    </citation>
    <scope>NUCLEOTIDE SEQUENCE [LARGE SCALE GENOMIC DNA]</scope>
    <source>
        <strain evidence="2 3">3_1_6</strain>
    </source>
</reference>
<dbReference type="RefSeq" id="WP_005028225.1">
    <property type="nucleotide sequence ID" value="NZ_KE150238.1"/>
</dbReference>
<dbReference type="SUPFAM" id="SSF53448">
    <property type="entry name" value="Nucleotide-diphospho-sugar transferases"/>
    <property type="match status" value="1"/>
</dbReference>
<protein>
    <recommendedName>
        <fullName evidence="1">Glycosyl transferase family 28 C-terminal domain-containing protein</fullName>
    </recommendedName>
</protein>
<dbReference type="Pfam" id="PF04101">
    <property type="entry name" value="Glyco_tran_28_C"/>
    <property type="match status" value="1"/>
</dbReference>
<dbReference type="EMBL" id="ADCP02000001">
    <property type="protein sequence ID" value="EFV43808.1"/>
    <property type="molecule type" value="Genomic_DNA"/>
</dbReference>
<dbReference type="Gene3D" id="3.40.50.2000">
    <property type="entry name" value="Glycogen Phosphorylase B"/>
    <property type="match status" value="1"/>
</dbReference>
<dbReference type="PANTHER" id="PTHR21485">
    <property type="entry name" value="HAD SUPERFAMILY MEMBERS CMAS AND KDSC"/>
    <property type="match status" value="1"/>
</dbReference>
<evidence type="ECO:0000313" key="2">
    <source>
        <dbReference type="EMBL" id="EFV43808.1"/>
    </source>
</evidence>
<dbReference type="PANTHER" id="PTHR21485:SF6">
    <property type="entry name" value="N-ACYLNEURAMINATE CYTIDYLYLTRANSFERASE-RELATED"/>
    <property type="match status" value="1"/>
</dbReference>